<name>A0A8S4RBZ5_9NEOP</name>
<sequence>MELTRIPEDAIMLGIKRLVVDSTGKFTVSGQVTSLKTAEHTRMDIRTGGLCIFSNINVENDDDETAECRSNSPMH</sequence>
<comment type="caution">
    <text evidence="1">The sequence shown here is derived from an EMBL/GenBank/DDBJ whole genome shotgun (WGS) entry which is preliminary data.</text>
</comment>
<dbReference type="EMBL" id="CAKXAJ010025025">
    <property type="protein sequence ID" value="CAH2234054.1"/>
    <property type="molecule type" value="Genomic_DNA"/>
</dbReference>
<protein>
    <submittedName>
        <fullName evidence="1">Jg25615 protein</fullName>
    </submittedName>
</protein>
<accession>A0A8S4RBZ5</accession>
<proteinExistence type="predicted"/>
<organism evidence="1 2">
    <name type="scientific">Pararge aegeria aegeria</name>
    <dbReference type="NCBI Taxonomy" id="348720"/>
    <lineage>
        <taxon>Eukaryota</taxon>
        <taxon>Metazoa</taxon>
        <taxon>Ecdysozoa</taxon>
        <taxon>Arthropoda</taxon>
        <taxon>Hexapoda</taxon>
        <taxon>Insecta</taxon>
        <taxon>Pterygota</taxon>
        <taxon>Neoptera</taxon>
        <taxon>Endopterygota</taxon>
        <taxon>Lepidoptera</taxon>
        <taxon>Glossata</taxon>
        <taxon>Ditrysia</taxon>
        <taxon>Papilionoidea</taxon>
        <taxon>Nymphalidae</taxon>
        <taxon>Satyrinae</taxon>
        <taxon>Satyrini</taxon>
        <taxon>Parargina</taxon>
        <taxon>Pararge</taxon>
    </lineage>
</organism>
<evidence type="ECO:0000313" key="2">
    <source>
        <dbReference type="Proteomes" id="UP000838756"/>
    </source>
</evidence>
<keyword evidence="2" id="KW-1185">Reference proteome</keyword>
<gene>
    <name evidence="1" type="primary">jg25615</name>
    <name evidence="1" type="ORF">PAEG_LOCUS11952</name>
</gene>
<evidence type="ECO:0000313" key="1">
    <source>
        <dbReference type="EMBL" id="CAH2234054.1"/>
    </source>
</evidence>
<dbReference type="AlphaFoldDB" id="A0A8S4RBZ5"/>
<reference evidence="1" key="1">
    <citation type="submission" date="2022-03" db="EMBL/GenBank/DDBJ databases">
        <authorList>
            <person name="Lindestad O."/>
        </authorList>
    </citation>
    <scope>NUCLEOTIDE SEQUENCE</scope>
</reference>
<dbReference type="Proteomes" id="UP000838756">
    <property type="component" value="Unassembled WGS sequence"/>
</dbReference>